<sequence length="394" mass="41912">MQVKQKWSNASLVTPAGVVARDLLIVDDRIADIVQPGTAVGDDWQVRDASGKLLSPGLIDLLQHGFESHLYNDAEPGGVADSSHSQLSRGVTGFLPSISCLPPAEMEGTLSRLADEVAKASGARALGIHSEGPCFNSPGAHNPQNLQLPSDDLAKRMLDAAKGRLKAVTIAPELPGAQSFIAIMKAAGVSVHLGHSQAKPDDVSRYVSWGIDAVTHMYNVMRALEPDDSGVHVFSLPDALLAEPGLALGVVADGIHVHPKLLQLLGQLPADRIFLETDSMKYAGGEDTEFEFYPGYWVRSARGKAVRDRNGGLCGSSLTSDEGMRNYIAMAGVDLVRAAHATSLVPARVLGMEKDLGSIEIGKLADFVVLDPETLTVLETVVGGQSLYRSHHDH</sequence>
<dbReference type="PANTHER" id="PTHR11113">
    <property type="entry name" value="N-ACETYLGLUCOSAMINE-6-PHOSPHATE DEACETYLASE"/>
    <property type="match status" value="1"/>
</dbReference>
<keyword evidence="10" id="KW-1185">Reference proteome</keyword>
<dbReference type="PATRIC" id="fig|1293439.3.peg.2025"/>
<evidence type="ECO:0000256" key="2">
    <source>
        <dbReference type="ARBA" id="ARBA00022723"/>
    </source>
</evidence>
<dbReference type="Gene3D" id="3.20.20.140">
    <property type="entry name" value="Metal-dependent hydrolases"/>
    <property type="match status" value="1"/>
</dbReference>
<dbReference type="GO" id="GO:0006046">
    <property type="term" value="P:N-acetylglucosamine catabolic process"/>
    <property type="evidence" value="ECO:0007669"/>
    <property type="project" value="TreeGrafter"/>
</dbReference>
<evidence type="ECO:0000256" key="1">
    <source>
        <dbReference type="ARBA" id="ARBA00010716"/>
    </source>
</evidence>
<dbReference type="OrthoDB" id="9776488at2"/>
<feature type="binding site" evidence="7">
    <location>
        <position position="195"/>
    </location>
    <ligand>
        <name>Zn(2+)</name>
        <dbReference type="ChEBI" id="CHEBI:29105"/>
    </ligand>
</feature>
<dbReference type="PANTHER" id="PTHR11113:SF14">
    <property type="entry name" value="N-ACETYLGLUCOSAMINE-6-PHOSPHATE DEACETYLASE"/>
    <property type="match status" value="1"/>
</dbReference>
<evidence type="ECO:0000256" key="7">
    <source>
        <dbReference type="PIRSR" id="PIRSR038994-3"/>
    </source>
</evidence>
<feature type="binding site" evidence="7">
    <location>
        <position position="131"/>
    </location>
    <ligand>
        <name>Zn(2+)</name>
        <dbReference type="ChEBI" id="CHEBI:29105"/>
    </ligand>
</feature>
<dbReference type="InterPro" id="IPR006680">
    <property type="entry name" value="Amidohydro-rel"/>
</dbReference>
<dbReference type="InterPro" id="IPR032466">
    <property type="entry name" value="Metal_Hydrolase"/>
</dbReference>
<dbReference type="AlphaFoldDB" id="A0A0F5Q8M7"/>
<evidence type="ECO:0000256" key="3">
    <source>
        <dbReference type="ARBA" id="ARBA00022801"/>
    </source>
</evidence>
<evidence type="ECO:0000256" key="6">
    <source>
        <dbReference type="PIRSR" id="PIRSR038994-1"/>
    </source>
</evidence>
<reference evidence="9 10" key="1">
    <citation type="submission" date="2015-03" db="EMBL/GenBank/DDBJ databases">
        <authorList>
            <person name="Lepp D."/>
            <person name="Hassan Y.I."/>
            <person name="Li X.-Z."/>
            <person name="Zhou T."/>
        </authorList>
    </citation>
    <scope>NUCLEOTIDE SEQUENCE [LARGE SCALE GENOMIC DNA]</scope>
    <source>
        <strain evidence="9 10">E84</strain>
    </source>
</reference>
<comment type="similarity">
    <text evidence="1 5">Belongs to the metallo-dependent hydrolases superfamily. NagA family.</text>
</comment>
<gene>
    <name evidence="9" type="ORF">WH87_12120</name>
</gene>
<comment type="cofactor">
    <cofactor evidence="7">
        <name>a divalent metal cation</name>
        <dbReference type="ChEBI" id="CHEBI:60240"/>
    </cofactor>
    <text evidence="7">Binds 1 divalent metal cation per subunit.</text>
</comment>
<organism evidence="9 10">
    <name type="scientific">Devosia epidermidihirudinis</name>
    <dbReference type="NCBI Taxonomy" id="1293439"/>
    <lineage>
        <taxon>Bacteria</taxon>
        <taxon>Pseudomonadati</taxon>
        <taxon>Pseudomonadota</taxon>
        <taxon>Alphaproteobacteria</taxon>
        <taxon>Hyphomicrobiales</taxon>
        <taxon>Devosiaceae</taxon>
        <taxon>Devosia</taxon>
    </lineage>
</organism>
<feature type="domain" description="Amidohydrolase-related" evidence="8">
    <location>
        <begin position="54"/>
        <end position="382"/>
    </location>
</feature>
<dbReference type="SUPFAM" id="SSF51556">
    <property type="entry name" value="Metallo-dependent hydrolases"/>
    <property type="match status" value="1"/>
</dbReference>
<evidence type="ECO:0000313" key="10">
    <source>
        <dbReference type="Proteomes" id="UP000033411"/>
    </source>
</evidence>
<dbReference type="SUPFAM" id="SSF51338">
    <property type="entry name" value="Composite domain of metallo-dependent hydrolases"/>
    <property type="match status" value="1"/>
</dbReference>
<evidence type="ECO:0000313" key="9">
    <source>
        <dbReference type="EMBL" id="KKC37295.1"/>
    </source>
</evidence>
<protein>
    <submittedName>
        <fullName evidence="9">N-acetylglucosamine-6-phosphate deacetylase</fullName>
    </submittedName>
</protein>
<proteinExistence type="inferred from homology"/>
<dbReference type="Gene3D" id="2.30.40.10">
    <property type="entry name" value="Urease, subunit C, domain 1"/>
    <property type="match status" value="1"/>
</dbReference>
<dbReference type="GO" id="GO:0008448">
    <property type="term" value="F:N-acetylglucosamine-6-phosphate deacetylase activity"/>
    <property type="evidence" value="ECO:0007669"/>
    <property type="project" value="InterPro"/>
</dbReference>
<keyword evidence="4 5" id="KW-0119">Carbohydrate metabolism</keyword>
<feature type="active site" description="Proton donor/acceptor" evidence="6">
    <location>
        <position position="278"/>
    </location>
</feature>
<name>A0A0F5Q8M7_9HYPH</name>
<keyword evidence="3 5" id="KW-0378">Hydrolase</keyword>
<dbReference type="InterPro" id="IPR011059">
    <property type="entry name" value="Metal-dep_hydrolase_composite"/>
</dbReference>
<keyword evidence="2 7" id="KW-0479">Metal-binding</keyword>
<dbReference type="Proteomes" id="UP000033411">
    <property type="component" value="Unassembled WGS sequence"/>
</dbReference>
<dbReference type="InterPro" id="IPR003764">
    <property type="entry name" value="GlcNAc_6-P_deAcase"/>
</dbReference>
<dbReference type="STRING" id="1293439.WH87_12120"/>
<dbReference type="Pfam" id="PF01979">
    <property type="entry name" value="Amidohydro_1"/>
    <property type="match status" value="1"/>
</dbReference>
<dbReference type="RefSeq" id="WP_046137504.1">
    <property type="nucleotide sequence ID" value="NZ_LANJ01000019.1"/>
</dbReference>
<feature type="binding site" evidence="7">
    <location>
        <position position="216"/>
    </location>
    <ligand>
        <name>Zn(2+)</name>
        <dbReference type="ChEBI" id="CHEBI:29105"/>
    </ligand>
</feature>
<dbReference type="EMBL" id="LANJ01000019">
    <property type="protein sequence ID" value="KKC37295.1"/>
    <property type="molecule type" value="Genomic_DNA"/>
</dbReference>
<evidence type="ECO:0000256" key="5">
    <source>
        <dbReference type="PIRNR" id="PIRNR038994"/>
    </source>
</evidence>
<accession>A0A0F5Q8M7</accession>
<dbReference type="GO" id="GO:0046872">
    <property type="term" value="F:metal ion binding"/>
    <property type="evidence" value="ECO:0007669"/>
    <property type="project" value="UniProtKB-KW"/>
</dbReference>
<dbReference type="PIRSF" id="PIRSF038994">
    <property type="entry name" value="NagA"/>
    <property type="match status" value="1"/>
</dbReference>
<evidence type="ECO:0000259" key="8">
    <source>
        <dbReference type="Pfam" id="PF01979"/>
    </source>
</evidence>
<evidence type="ECO:0000256" key="4">
    <source>
        <dbReference type="ARBA" id="ARBA00023277"/>
    </source>
</evidence>
<comment type="caution">
    <text evidence="9">The sequence shown here is derived from an EMBL/GenBank/DDBJ whole genome shotgun (WGS) entry which is preliminary data.</text>
</comment>